<evidence type="ECO:0000313" key="5">
    <source>
        <dbReference type="EMBL" id="QDP98762.1"/>
    </source>
</evidence>
<dbReference type="PIRSF" id="PIRSF002741">
    <property type="entry name" value="MppA"/>
    <property type="match status" value="1"/>
</dbReference>
<name>A0A516Q5W3_9ACTN</name>
<gene>
    <name evidence="5" type="ORF">FOE78_11975</name>
</gene>
<dbReference type="GO" id="GO:1904680">
    <property type="term" value="F:peptide transmembrane transporter activity"/>
    <property type="evidence" value="ECO:0007669"/>
    <property type="project" value="TreeGrafter"/>
</dbReference>
<keyword evidence="2" id="KW-0813">Transport</keyword>
<dbReference type="KEGG" id="mik:FOE78_11975"/>
<evidence type="ECO:0000313" key="6">
    <source>
        <dbReference type="Proteomes" id="UP000319263"/>
    </source>
</evidence>
<keyword evidence="6" id="KW-1185">Reference proteome</keyword>
<protein>
    <submittedName>
        <fullName evidence="5">ABC transporter substrate-binding protein</fullName>
    </submittedName>
</protein>
<evidence type="ECO:0000259" key="4">
    <source>
        <dbReference type="Pfam" id="PF00496"/>
    </source>
</evidence>
<dbReference type="InterPro" id="IPR000914">
    <property type="entry name" value="SBP_5_dom"/>
</dbReference>
<dbReference type="GO" id="GO:0015833">
    <property type="term" value="P:peptide transport"/>
    <property type="evidence" value="ECO:0007669"/>
    <property type="project" value="TreeGrafter"/>
</dbReference>
<dbReference type="OrthoDB" id="7888869at2"/>
<feature type="domain" description="Solute-binding protein family 5" evidence="4">
    <location>
        <begin position="93"/>
        <end position="472"/>
    </location>
</feature>
<keyword evidence="3" id="KW-0732">Signal</keyword>
<dbReference type="GO" id="GO:0043190">
    <property type="term" value="C:ATP-binding cassette (ABC) transporter complex"/>
    <property type="evidence" value="ECO:0007669"/>
    <property type="project" value="InterPro"/>
</dbReference>
<reference evidence="5 6" key="1">
    <citation type="submission" date="2019-07" db="EMBL/GenBank/DDBJ databases">
        <title>Microlunatus dokdonensis sp. nov. isolated from the rhizospheric soil of the wild plant Elymus tsukushiensis.</title>
        <authorList>
            <person name="Ghim S.-Y."/>
            <person name="Hwang Y.-J."/>
            <person name="Son J.-S."/>
            <person name="Shin J.-H."/>
        </authorList>
    </citation>
    <scope>NUCLEOTIDE SEQUENCE [LARGE SCALE GENOMIC DNA]</scope>
    <source>
        <strain evidence="5 6">KUDC0627</strain>
    </source>
</reference>
<dbReference type="SUPFAM" id="SSF53850">
    <property type="entry name" value="Periplasmic binding protein-like II"/>
    <property type="match status" value="1"/>
</dbReference>
<evidence type="ECO:0000256" key="2">
    <source>
        <dbReference type="ARBA" id="ARBA00022448"/>
    </source>
</evidence>
<evidence type="ECO:0000256" key="3">
    <source>
        <dbReference type="ARBA" id="ARBA00022729"/>
    </source>
</evidence>
<dbReference type="InterPro" id="IPR039424">
    <property type="entry name" value="SBP_5"/>
</dbReference>
<comment type="similarity">
    <text evidence="1">Belongs to the bacterial solute-binding protein 5 family.</text>
</comment>
<accession>A0A516Q5W3</accession>
<sequence>MSTLGVAGVTAAAGCAPAKVDQSSDNKSGAPAGKGGEYHGVYPYLPPPQGNFNAVGKPYVGAPNTIMIGNPYGDLLLPPSGYYHWKEQTWELFLAESYQLDKATNTYTVKIKPNLKWSDGKPLTSKDYVTTFWCQYAINSPLWSYIDEIDAPDDSTFTMKMNQPAMVVERYLLRSNIISTAVYGDFADRAKQAHDNGGTESAEFTKLNDELIKFSPDKFVVSGPYDIDYKTINNTQLTFVKNPSGFNANTVNFDTLLIYNGETPTATPLVLSKDVDYATHGFPVASEKQFESIGYKILRPPTYGGPALFMSYDKVPEFKDYKVRQALIQAFDHSQNGTVALGESGVAPELYAGFSDNLADAWMEDDAKSKLTKYTFDQDKAASGLEGAGWKRSGNAWKLPNGKAANYQLLYPSDYADWSAAAKDIAQQLTKFGIKITLHGVVSTQQPIDVDKGNFQLALQGWGNSSHPYPYFSFVAAFLTHNYPIAKNNGGKGMDFPLKTTVPGMGTVDIQKLIDASGAGIDEAALKKNIGQLAQVFNTLLPIIPMYERHGNTPTLNGKRVKQFPTEDDPITQNSPYGDNEVSLWIMNGKLQPV</sequence>
<dbReference type="Gene3D" id="3.40.190.10">
    <property type="entry name" value="Periplasmic binding protein-like II"/>
    <property type="match status" value="1"/>
</dbReference>
<dbReference type="AlphaFoldDB" id="A0A516Q5W3"/>
<dbReference type="PANTHER" id="PTHR30290">
    <property type="entry name" value="PERIPLASMIC BINDING COMPONENT OF ABC TRANSPORTER"/>
    <property type="match status" value="1"/>
</dbReference>
<dbReference type="Gene3D" id="3.10.105.10">
    <property type="entry name" value="Dipeptide-binding Protein, Domain 3"/>
    <property type="match status" value="1"/>
</dbReference>
<dbReference type="Gene3D" id="3.90.76.10">
    <property type="entry name" value="Dipeptide-binding Protein, Domain 1"/>
    <property type="match status" value="1"/>
</dbReference>
<dbReference type="InterPro" id="IPR030678">
    <property type="entry name" value="Peptide/Ni-bd"/>
</dbReference>
<dbReference type="Pfam" id="PF00496">
    <property type="entry name" value="SBP_bac_5"/>
    <property type="match status" value="1"/>
</dbReference>
<dbReference type="EMBL" id="CP041692">
    <property type="protein sequence ID" value="QDP98762.1"/>
    <property type="molecule type" value="Genomic_DNA"/>
</dbReference>
<proteinExistence type="inferred from homology"/>
<dbReference type="Proteomes" id="UP000319263">
    <property type="component" value="Chromosome"/>
</dbReference>
<evidence type="ECO:0000256" key="1">
    <source>
        <dbReference type="ARBA" id="ARBA00005695"/>
    </source>
</evidence>
<dbReference type="PANTHER" id="PTHR30290:SF9">
    <property type="entry name" value="OLIGOPEPTIDE-BINDING PROTEIN APPA"/>
    <property type="match status" value="1"/>
</dbReference>
<organism evidence="5 6">
    <name type="scientific">Microlunatus elymi</name>
    <dbReference type="NCBI Taxonomy" id="2596828"/>
    <lineage>
        <taxon>Bacteria</taxon>
        <taxon>Bacillati</taxon>
        <taxon>Actinomycetota</taxon>
        <taxon>Actinomycetes</taxon>
        <taxon>Propionibacteriales</taxon>
        <taxon>Propionibacteriaceae</taxon>
        <taxon>Microlunatus</taxon>
    </lineage>
</organism>
<dbReference type="GO" id="GO:0042597">
    <property type="term" value="C:periplasmic space"/>
    <property type="evidence" value="ECO:0007669"/>
    <property type="project" value="UniProtKB-ARBA"/>
</dbReference>